<evidence type="ECO:0000256" key="1">
    <source>
        <dbReference type="SAM" id="Phobius"/>
    </source>
</evidence>
<name>A0A1T4R109_9HYPH</name>
<evidence type="ECO:0000313" key="3">
    <source>
        <dbReference type="Proteomes" id="UP000190092"/>
    </source>
</evidence>
<keyword evidence="1" id="KW-0472">Membrane</keyword>
<dbReference type="AlphaFoldDB" id="A0A1T4R109"/>
<dbReference type="EMBL" id="FUWJ01000004">
    <property type="protein sequence ID" value="SKA09742.1"/>
    <property type="molecule type" value="Genomic_DNA"/>
</dbReference>
<protein>
    <submittedName>
        <fullName evidence="2">Uncharacterized protein</fullName>
    </submittedName>
</protein>
<dbReference type="Proteomes" id="UP000190092">
    <property type="component" value="Unassembled WGS sequence"/>
</dbReference>
<proteinExistence type="predicted"/>
<gene>
    <name evidence="2" type="ORF">SAMN02745126_03484</name>
</gene>
<reference evidence="3" key="1">
    <citation type="submission" date="2017-02" db="EMBL/GenBank/DDBJ databases">
        <authorList>
            <person name="Varghese N."/>
            <person name="Submissions S."/>
        </authorList>
    </citation>
    <scope>NUCLEOTIDE SEQUENCE [LARGE SCALE GENOMIC DNA]</scope>
    <source>
        <strain evidence="3">ATCC 27094</strain>
    </source>
</reference>
<organism evidence="2 3">
    <name type="scientific">Enhydrobacter aerosaccus</name>
    <dbReference type="NCBI Taxonomy" id="225324"/>
    <lineage>
        <taxon>Bacteria</taxon>
        <taxon>Pseudomonadati</taxon>
        <taxon>Pseudomonadota</taxon>
        <taxon>Alphaproteobacteria</taxon>
        <taxon>Hyphomicrobiales</taxon>
        <taxon>Enhydrobacter</taxon>
    </lineage>
</organism>
<feature type="transmembrane region" description="Helical" evidence="1">
    <location>
        <begin position="6"/>
        <end position="30"/>
    </location>
</feature>
<keyword evidence="3" id="KW-1185">Reference proteome</keyword>
<evidence type="ECO:0000313" key="2">
    <source>
        <dbReference type="EMBL" id="SKA09742.1"/>
    </source>
</evidence>
<keyword evidence="1" id="KW-0812">Transmembrane</keyword>
<keyword evidence="1" id="KW-1133">Transmembrane helix</keyword>
<dbReference type="STRING" id="225324.SAMN02745126_03484"/>
<dbReference type="RefSeq" id="WP_170920987.1">
    <property type="nucleotide sequence ID" value="NZ_FUWJ01000004.1"/>
</dbReference>
<accession>A0A1T4R109</accession>
<sequence>MTTHEMYYLILVLAAFCGLGVFLVVETIVYRRSLPRIGYLPHDKPHP</sequence>